<name>A0A840GE12_RHOTE</name>
<dbReference type="RefSeq" id="WP_153115307.1">
    <property type="nucleotide sequence ID" value="NZ_JACIGE010000003.1"/>
</dbReference>
<protein>
    <submittedName>
        <fullName evidence="2">Uncharacterized protein</fullName>
    </submittedName>
</protein>
<dbReference type="OrthoDB" id="7361836at2"/>
<feature type="region of interest" description="Disordered" evidence="1">
    <location>
        <begin position="1"/>
        <end position="59"/>
    </location>
</feature>
<comment type="caution">
    <text evidence="2">The sequence shown here is derived from an EMBL/GenBank/DDBJ whole genome shotgun (WGS) entry which is preliminary data.</text>
</comment>
<evidence type="ECO:0000313" key="2">
    <source>
        <dbReference type="EMBL" id="MBB4246802.1"/>
    </source>
</evidence>
<dbReference type="Proteomes" id="UP000587070">
    <property type="component" value="Unassembled WGS sequence"/>
</dbReference>
<accession>A0A840GE12</accession>
<gene>
    <name evidence="2" type="ORF">GGD90_001165</name>
</gene>
<proteinExistence type="predicted"/>
<evidence type="ECO:0000256" key="1">
    <source>
        <dbReference type="SAM" id="MobiDB-lite"/>
    </source>
</evidence>
<dbReference type="EMBL" id="JACIGE010000003">
    <property type="protein sequence ID" value="MBB4246802.1"/>
    <property type="molecule type" value="Genomic_DNA"/>
</dbReference>
<evidence type="ECO:0000313" key="3">
    <source>
        <dbReference type="Proteomes" id="UP000587070"/>
    </source>
</evidence>
<reference evidence="2 3" key="1">
    <citation type="submission" date="2020-08" db="EMBL/GenBank/DDBJ databases">
        <title>Genome sequencing of Purple Non-Sulfur Bacteria from various extreme environments.</title>
        <authorList>
            <person name="Mayer M."/>
        </authorList>
    </citation>
    <scope>NUCLEOTIDE SEQUENCE [LARGE SCALE GENOMIC DNA]</scope>
    <source>
        <strain evidence="2 3">2761</strain>
    </source>
</reference>
<sequence length="234" mass="23968">MKNTSIDSAVPGEAKLKSDNSSAHGAGKAASAEKFPPRRELAEQPPAAATEVPASKPGRHKVSAIYPTRNEAETVCQRLSDGGIDFCTVDSAHEQPLAVIEDSSDEVLKEVLVDGAIGTAIGTGVGVIGTAVLWASGAALFIASPVVAPLALLGWFASIGGVVGAVTGSASTPEAGTTRKEGKFSELVMDAIKAGNVVLIARPRDHAESELAKKIIADSLRGRDKAASEFVAET</sequence>
<keyword evidence="3" id="KW-1185">Reference proteome</keyword>
<organism evidence="2 3">
    <name type="scientific">Rhodocyclus tenuis</name>
    <name type="common">Rhodospirillum tenue</name>
    <dbReference type="NCBI Taxonomy" id="1066"/>
    <lineage>
        <taxon>Bacteria</taxon>
        <taxon>Pseudomonadati</taxon>
        <taxon>Pseudomonadota</taxon>
        <taxon>Betaproteobacteria</taxon>
        <taxon>Rhodocyclales</taxon>
        <taxon>Rhodocyclaceae</taxon>
        <taxon>Rhodocyclus</taxon>
    </lineage>
</organism>
<feature type="compositionally biased region" description="Low complexity" evidence="1">
    <location>
        <begin position="21"/>
        <end position="32"/>
    </location>
</feature>
<dbReference type="AlphaFoldDB" id="A0A840GE12"/>